<evidence type="ECO:0000256" key="1">
    <source>
        <dbReference type="ARBA" id="ARBA00006484"/>
    </source>
</evidence>
<dbReference type="SUPFAM" id="SSF51735">
    <property type="entry name" value="NAD(P)-binding Rossmann-fold domains"/>
    <property type="match status" value="1"/>
</dbReference>
<dbReference type="InterPro" id="IPR036291">
    <property type="entry name" value="NAD(P)-bd_dom_sf"/>
</dbReference>
<proteinExistence type="inferred from homology"/>
<gene>
    <name evidence="3" type="ORF">SAMN05660918_1303</name>
</gene>
<keyword evidence="2" id="KW-0560">Oxidoreductase</keyword>
<dbReference type="Pfam" id="PF13561">
    <property type="entry name" value="adh_short_C2"/>
    <property type="match status" value="1"/>
</dbReference>
<dbReference type="InterPro" id="IPR051122">
    <property type="entry name" value="SDR_DHRS6-like"/>
</dbReference>
<dbReference type="InterPro" id="IPR002347">
    <property type="entry name" value="SDR_fam"/>
</dbReference>
<comment type="similarity">
    <text evidence="1">Belongs to the short-chain dehydrogenases/reductases (SDR) family.</text>
</comment>
<protein>
    <submittedName>
        <fullName evidence="3">NAD(P)-dependent dehydrogenase, short-chain alcohol dehydrogenase family</fullName>
    </submittedName>
</protein>
<dbReference type="PANTHER" id="PTHR43477:SF1">
    <property type="entry name" value="DIHYDROANTICAPSIN 7-DEHYDROGENASE"/>
    <property type="match status" value="1"/>
</dbReference>
<evidence type="ECO:0000313" key="4">
    <source>
        <dbReference type="Proteomes" id="UP000199702"/>
    </source>
</evidence>
<sequence length="227" mass="24663">MKNYLVIGGSKGVGEQIVKELSEKGNFCHVISRSEPSYSFNGNWYELDALSGELPTIEFLDGLVYCLGSINLKPFNRLSLEDFNTDLNVNFFGALKVFQHYLPTLKKSEQASVVMFSTVAVQSGMPYHASIAAAKGAVEGLVKSLAAEFAPKIRVNAIAPSIIDTTLASGILRSDQIKENMIAKHPLKRILNPIDVSKTTCFLLSSDSNGITGQIIVQDNGLVSLSY</sequence>
<dbReference type="STRING" id="402734.SAMN05660918_1303"/>
<dbReference type="PANTHER" id="PTHR43477">
    <property type="entry name" value="DIHYDROANTICAPSIN 7-DEHYDROGENASE"/>
    <property type="match status" value="1"/>
</dbReference>
<accession>A0A1H6SFD6</accession>
<keyword evidence="4" id="KW-1185">Reference proteome</keyword>
<dbReference type="Proteomes" id="UP000199702">
    <property type="component" value="Unassembled WGS sequence"/>
</dbReference>
<dbReference type="AlphaFoldDB" id="A0A1H6SFD6"/>
<dbReference type="GO" id="GO:0016491">
    <property type="term" value="F:oxidoreductase activity"/>
    <property type="evidence" value="ECO:0007669"/>
    <property type="project" value="UniProtKB-KW"/>
</dbReference>
<dbReference type="PRINTS" id="PR00081">
    <property type="entry name" value="GDHRDH"/>
</dbReference>
<evidence type="ECO:0000313" key="3">
    <source>
        <dbReference type="EMBL" id="SEI65586.1"/>
    </source>
</evidence>
<dbReference type="CDD" id="cd05233">
    <property type="entry name" value="SDR_c"/>
    <property type="match status" value="1"/>
</dbReference>
<name>A0A1H6SFD6_9FLAO</name>
<dbReference type="OrthoDB" id="9803333at2"/>
<dbReference type="RefSeq" id="WP_091309988.1">
    <property type="nucleotide sequence ID" value="NZ_CBCSJU010000002.1"/>
</dbReference>
<reference evidence="4" key="1">
    <citation type="submission" date="2016-10" db="EMBL/GenBank/DDBJ databases">
        <authorList>
            <person name="Varghese N."/>
            <person name="Submissions S."/>
        </authorList>
    </citation>
    <scope>NUCLEOTIDE SEQUENCE [LARGE SCALE GENOMIC DNA]</scope>
    <source>
        <strain evidence="4">DSM 17934</strain>
    </source>
</reference>
<dbReference type="Gene3D" id="3.40.50.720">
    <property type="entry name" value="NAD(P)-binding Rossmann-like Domain"/>
    <property type="match status" value="1"/>
</dbReference>
<organism evidence="3 4">
    <name type="scientific">Flavobacterium terrigena</name>
    <dbReference type="NCBI Taxonomy" id="402734"/>
    <lineage>
        <taxon>Bacteria</taxon>
        <taxon>Pseudomonadati</taxon>
        <taxon>Bacteroidota</taxon>
        <taxon>Flavobacteriia</taxon>
        <taxon>Flavobacteriales</taxon>
        <taxon>Flavobacteriaceae</taxon>
        <taxon>Flavobacterium</taxon>
    </lineage>
</organism>
<dbReference type="EMBL" id="FNYA01000002">
    <property type="protein sequence ID" value="SEI65586.1"/>
    <property type="molecule type" value="Genomic_DNA"/>
</dbReference>
<evidence type="ECO:0000256" key="2">
    <source>
        <dbReference type="ARBA" id="ARBA00023002"/>
    </source>
</evidence>